<dbReference type="RefSeq" id="WP_048053397.1">
    <property type="nucleotide sequence ID" value="NZ_DUJN01000002.1"/>
</dbReference>
<dbReference type="Pfam" id="PF11491">
    <property type="entry name" value="DUF3213"/>
    <property type="match status" value="1"/>
</dbReference>
<sequence>MKEVTIRLDGITHEDAMALQYELAKNDSVYRTFINPYQKIAKIVFDEKGIKLEEIMKLLEKFNPRISEEKEITVEEVIENSMSWKNIIKSRS</sequence>
<dbReference type="AlphaFoldDB" id="A0A832SXH2"/>
<name>A0A832SXH2_PYRHR</name>
<accession>A0A832SXH2</accession>
<evidence type="ECO:0000313" key="1">
    <source>
        <dbReference type="EMBL" id="HII60452.1"/>
    </source>
</evidence>
<dbReference type="EMBL" id="DUJN01000002">
    <property type="protein sequence ID" value="HII60452.1"/>
    <property type="molecule type" value="Genomic_DNA"/>
</dbReference>
<organism evidence="1 2">
    <name type="scientific">Pyrococcus horikoshii</name>
    <dbReference type="NCBI Taxonomy" id="53953"/>
    <lineage>
        <taxon>Archaea</taxon>
        <taxon>Methanobacteriati</taxon>
        <taxon>Methanobacteriota</taxon>
        <taxon>Thermococci</taxon>
        <taxon>Thermococcales</taxon>
        <taxon>Thermococcaceae</taxon>
        <taxon>Pyrococcus</taxon>
    </lineage>
</organism>
<dbReference type="InterPro" id="IPR021583">
    <property type="entry name" value="DUF3213"/>
</dbReference>
<protein>
    <submittedName>
        <fullName evidence="1">DUF3213 domain-containing protein</fullName>
    </submittedName>
</protein>
<evidence type="ECO:0000313" key="2">
    <source>
        <dbReference type="Proteomes" id="UP000617544"/>
    </source>
</evidence>
<proteinExistence type="predicted"/>
<dbReference type="Proteomes" id="UP000617544">
    <property type="component" value="Unassembled WGS sequence"/>
</dbReference>
<comment type="caution">
    <text evidence="1">The sequence shown here is derived from an EMBL/GenBank/DDBJ whole genome shotgun (WGS) entry which is preliminary data.</text>
</comment>
<dbReference type="Gene3D" id="3.30.70.1750">
    <property type="entry name" value="Uncharacterised protein PF11491, DUF3213"/>
    <property type="match status" value="1"/>
</dbReference>
<reference evidence="1" key="1">
    <citation type="journal article" date="2020" name="bioRxiv">
        <title>A rank-normalized archaeal taxonomy based on genome phylogeny resolves widespread incomplete and uneven classifications.</title>
        <authorList>
            <person name="Rinke C."/>
            <person name="Chuvochina M."/>
            <person name="Mussig A.J."/>
            <person name="Chaumeil P.-A."/>
            <person name="Waite D.W."/>
            <person name="Whitman W.B."/>
            <person name="Parks D.H."/>
            <person name="Hugenholtz P."/>
        </authorList>
    </citation>
    <scope>NUCLEOTIDE SEQUENCE</scope>
    <source>
        <strain evidence="1">UBA8834</strain>
    </source>
</reference>
<dbReference type="GeneID" id="1443779"/>
<gene>
    <name evidence="1" type="ORF">HA331_01580</name>
</gene>